<dbReference type="EMBL" id="NGPL01000017">
    <property type="protein sequence ID" value="OYS70345.1"/>
    <property type="molecule type" value="Genomic_DNA"/>
</dbReference>
<evidence type="ECO:0000313" key="2">
    <source>
        <dbReference type="Proteomes" id="UP000215747"/>
    </source>
</evidence>
<reference evidence="2" key="1">
    <citation type="submission" date="2017-05" db="EMBL/GenBank/DDBJ databases">
        <authorList>
            <person name="Lin X.B."/>
            <person name="Stothard P."/>
            <person name="Tasseva G."/>
            <person name="Walter J."/>
        </authorList>
    </citation>
    <scope>NUCLEOTIDE SEQUENCE [LARGE SCALE GENOMIC DNA]</scope>
    <source>
        <strain evidence="2">114h</strain>
    </source>
</reference>
<accession>A0A256SU07</accession>
<gene>
    <name evidence="1" type="ORF">CBF96_02695</name>
</gene>
<protein>
    <submittedName>
        <fullName evidence="1">Uncharacterized protein</fullName>
    </submittedName>
</protein>
<reference evidence="1 2" key="2">
    <citation type="submission" date="2017-09" db="EMBL/GenBank/DDBJ databases">
        <title>Tripartite evolution among Lactobacillus johnsonii, Lactobacillus taiwanensis, Lactobacillus reuteri and their rodent host.</title>
        <authorList>
            <person name="Wang T."/>
            <person name="Knowles S."/>
            <person name="Cheng C."/>
        </authorList>
    </citation>
    <scope>NUCLEOTIDE SEQUENCE [LARGE SCALE GENOMIC DNA]</scope>
    <source>
        <strain evidence="1 2">114h</strain>
    </source>
</reference>
<dbReference type="AlphaFoldDB" id="A0A256SU07"/>
<dbReference type="Proteomes" id="UP000215747">
    <property type="component" value="Unassembled WGS sequence"/>
</dbReference>
<evidence type="ECO:0000313" key="1">
    <source>
        <dbReference type="EMBL" id="OYS70345.1"/>
    </source>
</evidence>
<dbReference type="Pfam" id="PF06896">
    <property type="entry name" value="Phage_TAC_3"/>
    <property type="match status" value="1"/>
</dbReference>
<sequence>MQIYVKQLKRKFNVPTSHKNMRRVLVMQKFFASMNNVKGKTAEQVFDLQIKAMDEADKFLKVVLNLKDKEIDRLDSEVNEEGKDATVDVVDYVCQRLMGQTDKQIAEEKKRVRENPKK</sequence>
<name>A0A256SU07_LIMRT</name>
<proteinExistence type="predicted"/>
<dbReference type="InterPro" id="IPR009681">
    <property type="entry name" value="Phage_TAC_Siphoviridae"/>
</dbReference>
<dbReference type="RefSeq" id="WP_094502283.1">
    <property type="nucleotide sequence ID" value="NZ_NGPA01000089.1"/>
</dbReference>
<comment type="caution">
    <text evidence="1">The sequence shown here is derived from an EMBL/GenBank/DDBJ whole genome shotgun (WGS) entry which is preliminary data.</text>
</comment>
<organism evidence="1 2">
    <name type="scientific">Limosilactobacillus reuteri</name>
    <name type="common">Lactobacillus reuteri</name>
    <dbReference type="NCBI Taxonomy" id="1598"/>
    <lineage>
        <taxon>Bacteria</taxon>
        <taxon>Bacillati</taxon>
        <taxon>Bacillota</taxon>
        <taxon>Bacilli</taxon>
        <taxon>Lactobacillales</taxon>
        <taxon>Lactobacillaceae</taxon>
        <taxon>Limosilactobacillus</taxon>
    </lineage>
</organism>